<dbReference type="InterPro" id="IPR050695">
    <property type="entry name" value="N-acetylmuramoyl_amidase_3"/>
</dbReference>
<organism evidence="5 6">
    <name type="scientific">Fodinicola feengrottensis</name>
    <dbReference type="NCBI Taxonomy" id="435914"/>
    <lineage>
        <taxon>Bacteria</taxon>
        <taxon>Bacillati</taxon>
        <taxon>Actinomycetota</taxon>
        <taxon>Actinomycetes</taxon>
        <taxon>Mycobacteriales</taxon>
        <taxon>Fodinicola</taxon>
    </lineage>
</organism>
<dbReference type="Pfam" id="PF01520">
    <property type="entry name" value="Amidase_3"/>
    <property type="match status" value="1"/>
</dbReference>
<evidence type="ECO:0000256" key="2">
    <source>
        <dbReference type="SAM" id="MobiDB-lite"/>
    </source>
</evidence>
<feature type="chain" id="PRO_5045512405" description="MurNAc-LAA domain-containing protein" evidence="3">
    <location>
        <begin position="19"/>
        <end position="286"/>
    </location>
</feature>
<keyword evidence="6" id="KW-1185">Reference proteome</keyword>
<dbReference type="EMBL" id="BAAANY010000001">
    <property type="protein sequence ID" value="GAA1656530.1"/>
    <property type="molecule type" value="Genomic_DNA"/>
</dbReference>
<feature type="domain" description="MurNAc-LAA" evidence="4">
    <location>
        <begin position="68"/>
        <end position="213"/>
    </location>
</feature>
<proteinExistence type="predicted"/>
<dbReference type="PANTHER" id="PTHR30404:SF0">
    <property type="entry name" value="N-ACETYLMURAMOYL-L-ALANINE AMIDASE AMIC"/>
    <property type="match status" value="1"/>
</dbReference>
<sequence>MAATLCALAVATTACGSAGPPTVPVSDTTSPSASASPSTSPSPAGTPNQPLSVRPPIAGPLPASRPVIVLDPGHTPSVKAIDPASGLDVSGYENEPEMQDVFAVALLVKAKLEAAGYQVIMTKPHLRDRVNQAQRSAVANNAHAALALSIHDQAGPKGGIAFNQGNNTVYYQKVGTYRATRSGKRVYFTDRTIADISARYGQVFQQQRARAEGHSVAVRGDVGYDLGDRDLAPGNIWIVQLLSRVPWIYNEAGGNSAGISGLNAADKQRYANGLVAAVEICVPTHR</sequence>
<gene>
    <name evidence="5" type="ORF">GCM10009765_02480</name>
</gene>
<evidence type="ECO:0000256" key="3">
    <source>
        <dbReference type="SAM" id="SignalP"/>
    </source>
</evidence>
<name>A0ABN2FQH0_9ACTN</name>
<keyword evidence="1" id="KW-0378">Hydrolase</keyword>
<accession>A0ABN2FQH0</accession>
<feature type="region of interest" description="Disordered" evidence="2">
    <location>
        <begin position="17"/>
        <end position="58"/>
    </location>
</feature>
<keyword evidence="3" id="KW-0732">Signal</keyword>
<dbReference type="InterPro" id="IPR002508">
    <property type="entry name" value="MurNAc-LAA_cat"/>
</dbReference>
<dbReference type="Gene3D" id="3.40.630.40">
    <property type="entry name" value="Zn-dependent exopeptidases"/>
    <property type="match status" value="1"/>
</dbReference>
<dbReference type="PANTHER" id="PTHR30404">
    <property type="entry name" value="N-ACETYLMURAMOYL-L-ALANINE AMIDASE"/>
    <property type="match status" value="1"/>
</dbReference>
<evidence type="ECO:0000313" key="5">
    <source>
        <dbReference type="EMBL" id="GAA1656530.1"/>
    </source>
</evidence>
<evidence type="ECO:0000256" key="1">
    <source>
        <dbReference type="ARBA" id="ARBA00022801"/>
    </source>
</evidence>
<evidence type="ECO:0000313" key="6">
    <source>
        <dbReference type="Proteomes" id="UP001500618"/>
    </source>
</evidence>
<feature type="signal peptide" evidence="3">
    <location>
        <begin position="1"/>
        <end position="18"/>
    </location>
</feature>
<feature type="compositionally biased region" description="Low complexity" evidence="2">
    <location>
        <begin position="24"/>
        <end position="47"/>
    </location>
</feature>
<evidence type="ECO:0000259" key="4">
    <source>
        <dbReference type="Pfam" id="PF01520"/>
    </source>
</evidence>
<comment type="caution">
    <text evidence="5">The sequence shown here is derived from an EMBL/GenBank/DDBJ whole genome shotgun (WGS) entry which is preliminary data.</text>
</comment>
<reference evidence="5 6" key="1">
    <citation type="journal article" date="2019" name="Int. J. Syst. Evol. Microbiol.">
        <title>The Global Catalogue of Microorganisms (GCM) 10K type strain sequencing project: providing services to taxonomists for standard genome sequencing and annotation.</title>
        <authorList>
            <consortium name="The Broad Institute Genomics Platform"/>
            <consortium name="The Broad Institute Genome Sequencing Center for Infectious Disease"/>
            <person name="Wu L."/>
            <person name="Ma J."/>
        </authorList>
    </citation>
    <scope>NUCLEOTIDE SEQUENCE [LARGE SCALE GENOMIC DNA]</scope>
    <source>
        <strain evidence="5 6">JCM 14718</strain>
    </source>
</reference>
<dbReference type="SUPFAM" id="SSF53187">
    <property type="entry name" value="Zn-dependent exopeptidases"/>
    <property type="match status" value="1"/>
</dbReference>
<dbReference type="Proteomes" id="UP001500618">
    <property type="component" value="Unassembled WGS sequence"/>
</dbReference>
<protein>
    <recommendedName>
        <fullName evidence="4">MurNAc-LAA domain-containing protein</fullName>
    </recommendedName>
</protein>